<organism evidence="1 2">
    <name type="scientific">Mya arenaria</name>
    <name type="common">Soft-shell clam</name>
    <dbReference type="NCBI Taxonomy" id="6604"/>
    <lineage>
        <taxon>Eukaryota</taxon>
        <taxon>Metazoa</taxon>
        <taxon>Spiralia</taxon>
        <taxon>Lophotrochozoa</taxon>
        <taxon>Mollusca</taxon>
        <taxon>Bivalvia</taxon>
        <taxon>Autobranchia</taxon>
        <taxon>Heteroconchia</taxon>
        <taxon>Euheterodonta</taxon>
        <taxon>Imparidentia</taxon>
        <taxon>Neoheterodontei</taxon>
        <taxon>Myida</taxon>
        <taxon>Myoidea</taxon>
        <taxon>Myidae</taxon>
        <taxon>Mya</taxon>
    </lineage>
</organism>
<evidence type="ECO:0000313" key="2">
    <source>
        <dbReference type="Proteomes" id="UP001164746"/>
    </source>
</evidence>
<accession>A0ABY7FX46</accession>
<dbReference type="Proteomes" id="UP001164746">
    <property type="component" value="Chromosome 14"/>
</dbReference>
<gene>
    <name evidence="1" type="ORF">MAR_011926</name>
</gene>
<reference evidence="1" key="1">
    <citation type="submission" date="2022-11" db="EMBL/GenBank/DDBJ databases">
        <title>Centuries of genome instability and evolution in soft-shell clam transmissible cancer (bioRxiv).</title>
        <authorList>
            <person name="Hart S.F.M."/>
            <person name="Yonemitsu M.A."/>
            <person name="Giersch R.M."/>
            <person name="Beal B.F."/>
            <person name="Arriagada G."/>
            <person name="Davis B.W."/>
            <person name="Ostrander E.A."/>
            <person name="Goff S.P."/>
            <person name="Metzger M.J."/>
        </authorList>
    </citation>
    <scope>NUCLEOTIDE SEQUENCE</scope>
    <source>
        <strain evidence="1">MELC-2E11</strain>
        <tissue evidence="1">Siphon/mantle</tissue>
    </source>
</reference>
<protein>
    <submittedName>
        <fullName evidence="1">Uncharacterized protein</fullName>
    </submittedName>
</protein>
<proteinExistence type="predicted"/>
<keyword evidence="2" id="KW-1185">Reference proteome</keyword>
<sequence length="154" mass="16717">MASTLSSMRTIFSSSCSTRESHDCGSTGSEAASQTPANTKISFANSGLAFLKLMNAITPSQEWGHYLVRHRLLIEEKGYVEGFVVDPYSERDKNIGNKRHFSKSNLSIPSNISKVPSKASSMVSFQRSMNSVAYSNGGLSVDSVPSRLTLESNV</sequence>
<dbReference type="EMBL" id="CP111025">
    <property type="protein sequence ID" value="WAR26222.1"/>
    <property type="molecule type" value="Genomic_DNA"/>
</dbReference>
<evidence type="ECO:0000313" key="1">
    <source>
        <dbReference type="EMBL" id="WAR26222.1"/>
    </source>
</evidence>
<name>A0ABY7FX46_MYAAR</name>